<feature type="domain" description="Major facilitator superfamily (MFS) profile" evidence="6">
    <location>
        <begin position="8"/>
        <end position="411"/>
    </location>
</feature>
<evidence type="ECO:0000313" key="7">
    <source>
        <dbReference type="EMBL" id="CAI9120349.1"/>
    </source>
</evidence>
<dbReference type="SUPFAM" id="SSF103473">
    <property type="entry name" value="MFS general substrate transporter"/>
    <property type="match status" value="1"/>
</dbReference>
<feature type="transmembrane region" description="Helical" evidence="5">
    <location>
        <begin position="79"/>
        <end position="105"/>
    </location>
</feature>
<dbReference type="PROSITE" id="PS50850">
    <property type="entry name" value="MFS"/>
    <property type="match status" value="1"/>
</dbReference>
<protein>
    <submittedName>
        <fullName evidence="7">MFS transporter</fullName>
    </submittedName>
</protein>
<dbReference type="AlphaFoldDB" id="A0AA35UFR3"/>
<dbReference type="InterPro" id="IPR036259">
    <property type="entry name" value="MFS_trans_sf"/>
</dbReference>
<proteinExistence type="predicted"/>
<feature type="transmembrane region" description="Helical" evidence="5">
    <location>
        <begin position="39"/>
        <end position="58"/>
    </location>
</feature>
<dbReference type="CDD" id="cd17319">
    <property type="entry name" value="MFS_ExuT_GudP_like"/>
    <property type="match status" value="1"/>
</dbReference>
<evidence type="ECO:0000256" key="4">
    <source>
        <dbReference type="ARBA" id="ARBA00023136"/>
    </source>
</evidence>
<keyword evidence="2 5" id="KW-0812">Transmembrane</keyword>
<feature type="transmembrane region" description="Helical" evidence="5">
    <location>
        <begin position="158"/>
        <end position="181"/>
    </location>
</feature>
<dbReference type="InterPro" id="IPR050382">
    <property type="entry name" value="MFS_Na/Anion_cotransporter"/>
</dbReference>
<dbReference type="InterPro" id="IPR020846">
    <property type="entry name" value="MFS_dom"/>
</dbReference>
<evidence type="ECO:0000256" key="5">
    <source>
        <dbReference type="SAM" id="Phobius"/>
    </source>
</evidence>
<keyword evidence="8" id="KW-1185">Reference proteome</keyword>
<dbReference type="Pfam" id="PF07690">
    <property type="entry name" value="MFS_1"/>
    <property type="match status" value="1"/>
</dbReference>
<organism evidence="7 8">
    <name type="scientific">Brytella acorum</name>
    <dbReference type="NCBI Taxonomy" id="2959299"/>
    <lineage>
        <taxon>Bacteria</taxon>
        <taxon>Pseudomonadati</taxon>
        <taxon>Pseudomonadota</taxon>
        <taxon>Alphaproteobacteria</taxon>
        <taxon>Acetobacterales</taxon>
        <taxon>Acetobacteraceae</taxon>
        <taxon>Brytella</taxon>
    </lineage>
</organism>
<feature type="transmembrane region" description="Helical" evidence="5">
    <location>
        <begin position="386"/>
        <end position="406"/>
    </location>
</feature>
<dbReference type="PANTHER" id="PTHR11662:SF399">
    <property type="entry name" value="FI19708P1-RELATED"/>
    <property type="match status" value="1"/>
</dbReference>
<evidence type="ECO:0000256" key="1">
    <source>
        <dbReference type="ARBA" id="ARBA00004141"/>
    </source>
</evidence>
<keyword evidence="4 5" id="KW-0472">Membrane</keyword>
<gene>
    <name evidence="7" type="ORF">LMG32879_001181</name>
</gene>
<dbReference type="GO" id="GO:0016020">
    <property type="term" value="C:membrane"/>
    <property type="evidence" value="ECO:0007669"/>
    <property type="project" value="UniProtKB-SubCell"/>
</dbReference>
<evidence type="ECO:0000256" key="3">
    <source>
        <dbReference type="ARBA" id="ARBA00022989"/>
    </source>
</evidence>
<comment type="caution">
    <text evidence="7">The sequence shown here is derived from an EMBL/GenBank/DDBJ whole genome shotgun (WGS) entry which is preliminary data.</text>
</comment>
<sequence>MPRLRWLMIALCFAATTINYVDRATIAVAAPFMAKDLNISPATLGFLLGAFFWTYAFMQLPFGLLVDRLGVRKSYSLAVLWWSVCTALTSLVQGAVSIFGLRLALGIGESGSYPSNTKVASLWFPKQERGLAAGIFDSGSRAGAAVSIPFVAFLIATLGWRLAFVAAGSLGVLWTFAWWILYRDPDVHPRVSASELRALRAAQPVQPASHASWRAMLRRRTVWGMMIGFFCTNFVFYFYATWFPTYLVQAHGFSLRDLGIAGMLPGLASVPSAWLGGWTSDRLHRSGWSLTAARKTCLVGGLLVSSVIALTAFIGSASWCIVLLCLSFSGIAFTGANIWSLPSDVAPDPGHVATLAGLQNSAANVAGIMTSSFTGIMVGFTNGSFIIPLCVTGAFSVLGALSYLFIVGRVEPLVLSADRMTPDIVTPLSEAHPIAR</sequence>
<feature type="transmembrane region" description="Helical" evidence="5">
    <location>
        <begin position="222"/>
        <end position="240"/>
    </location>
</feature>
<dbReference type="GO" id="GO:0022857">
    <property type="term" value="F:transmembrane transporter activity"/>
    <property type="evidence" value="ECO:0007669"/>
    <property type="project" value="InterPro"/>
</dbReference>
<comment type="subcellular location">
    <subcellularLocation>
        <location evidence="1">Membrane</location>
        <topology evidence="1">Multi-pass membrane protein</topology>
    </subcellularLocation>
</comment>
<keyword evidence="3 5" id="KW-1133">Transmembrane helix</keyword>
<dbReference type="EMBL" id="CATKSH010000005">
    <property type="protein sequence ID" value="CAI9120349.1"/>
    <property type="molecule type" value="Genomic_DNA"/>
</dbReference>
<name>A0AA35UFR3_9PROT</name>
<feature type="transmembrane region" description="Helical" evidence="5">
    <location>
        <begin position="321"/>
        <end position="341"/>
    </location>
</feature>
<feature type="transmembrane region" description="Helical" evidence="5">
    <location>
        <begin position="362"/>
        <end position="380"/>
    </location>
</feature>
<dbReference type="Gene3D" id="1.20.1250.20">
    <property type="entry name" value="MFS general substrate transporter like domains"/>
    <property type="match status" value="2"/>
</dbReference>
<dbReference type="Proteomes" id="UP001176960">
    <property type="component" value="Unassembled WGS sequence"/>
</dbReference>
<evidence type="ECO:0000259" key="6">
    <source>
        <dbReference type="PROSITE" id="PS50850"/>
    </source>
</evidence>
<feature type="transmembrane region" description="Helical" evidence="5">
    <location>
        <begin position="260"/>
        <end position="277"/>
    </location>
</feature>
<accession>A0AA35UFR3</accession>
<evidence type="ECO:0000256" key="2">
    <source>
        <dbReference type="ARBA" id="ARBA00022692"/>
    </source>
</evidence>
<reference evidence="7" key="1">
    <citation type="submission" date="2023-03" db="EMBL/GenBank/DDBJ databases">
        <authorList>
            <person name="Cleenwerck I."/>
        </authorList>
    </citation>
    <scope>NUCLEOTIDE SEQUENCE</scope>
    <source>
        <strain evidence="7">LMG 32879</strain>
    </source>
</reference>
<evidence type="ECO:0000313" key="8">
    <source>
        <dbReference type="Proteomes" id="UP001176960"/>
    </source>
</evidence>
<dbReference type="PANTHER" id="PTHR11662">
    <property type="entry name" value="SOLUTE CARRIER FAMILY 17"/>
    <property type="match status" value="1"/>
</dbReference>
<feature type="transmembrane region" description="Helical" evidence="5">
    <location>
        <begin position="297"/>
        <end position="315"/>
    </location>
</feature>
<dbReference type="RefSeq" id="WP_289842586.1">
    <property type="nucleotide sequence ID" value="NZ_CATKSH010000005.1"/>
</dbReference>
<dbReference type="InterPro" id="IPR011701">
    <property type="entry name" value="MFS"/>
</dbReference>